<dbReference type="PANTHER" id="PTHR34222">
    <property type="entry name" value="GAG_PRE-INTEGRS DOMAIN-CONTAINING PROTEIN"/>
    <property type="match status" value="1"/>
</dbReference>
<dbReference type="Proteomes" id="UP001153076">
    <property type="component" value="Unassembled WGS sequence"/>
</dbReference>
<name>A0A9Q1Q7I7_9CARY</name>
<sequence length="252" mass="28894">MQSSICRSLESLFFSASLRRSGSLSIQEKLVGANNCRSQRRNVEIALATKRKLEFVQGTISRRTDDDIKVECGILATITWIRNFMTNSIGKSILFLNSARKFWVQLEQRFSLSNGSRKYKINKEINEVKQNHLSVNEYYTRRSFLNGLDDKYGPQRSQLLLMSPLPSVEAACSSIQQEESHRKRLETGNLEVETTALFSKNANAKGCSQCGNEEHTKEKYWLVIGYPSLYPLAKNFPQKRNNKTQAYKGKYK</sequence>
<dbReference type="OrthoDB" id="5544992at2759"/>
<protein>
    <recommendedName>
        <fullName evidence="3">Retrotransposon gag domain-containing protein</fullName>
    </recommendedName>
</protein>
<reference evidence="1" key="1">
    <citation type="submission" date="2022-04" db="EMBL/GenBank/DDBJ databases">
        <title>Carnegiea gigantea Genome sequencing and assembly v2.</title>
        <authorList>
            <person name="Copetti D."/>
            <person name="Sanderson M.J."/>
            <person name="Burquez A."/>
            <person name="Wojciechowski M.F."/>
        </authorList>
    </citation>
    <scope>NUCLEOTIDE SEQUENCE</scope>
    <source>
        <strain evidence="1">SGP5-SGP5p</strain>
        <tissue evidence="1">Aerial part</tissue>
    </source>
</reference>
<organism evidence="1 2">
    <name type="scientific">Carnegiea gigantea</name>
    <dbReference type="NCBI Taxonomy" id="171969"/>
    <lineage>
        <taxon>Eukaryota</taxon>
        <taxon>Viridiplantae</taxon>
        <taxon>Streptophyta</taxon>
        <taxon>Embryophyta</taxon>
        <taxon>Tracheophyta</taxon>
        <taxon>Spermatophyta</taxon>
        <taxon>Magnoliopsida</taxon>
        <taxon>eudicotyledons</taxon>
        <taxon>Gunneridae</taxon>
        <taxon>Pentapetalae</taxon>
        <taxon>Caryophyllales</taxon>
        <taxon>Cactineae</taxon>
        <taxon>Cactaceae</taxon>
        <taxon>Cactoideae</taxon>
        <taxon>Echinocereeae</taxon>
        <taxon>Carnegiea</taxon>
    </lineage>
</organism>
<accession>A0A9Q1Q7I7</accession>
<keyword evidence="2" id="KW-1185">Reference proteome</keyword>
<dbReference type="AlphaFoldDB" id="A0A9Q1Q7I7"/>
<gene>
    <name evidence="1" type="ORF">Cgig2_027978</name>
</gene>
<comment type="caution">
    <text evidence="1">The sequence shown here is derived from an EMBL/GenBank/DDBJ whole genome shotgun (WGS) entry which is preliminary data.</text>
</comment>
<proteinExistence type="predicted"/>
<dbReference type="EMBL" id="JAKOGI010000691">
    <property type="protein sequence ID" value="KAJ8431384.1"/>
    <property type="molecule type" value="Genomic_DNA"/>
</dbReference>
<evidence type="ECO:0000313" key="1">
    <source>
        <dbReference type="EMBL" id="KAJ8431384.1"/>
    </source>
</evidence>
<evidence type="ECO:0008006" key="3">
    <source>
        <dbReference type="Google" id="ProtNLM"/>
    </source>
</evidence>
<evidence type="ECO:0000313" key="2">
    <source>
        <dbReference type="Proteomes" id="UP001153076"/>
    </source>
</evidence>
<dbReference type="PANTHER" id="PTHR34222:SF97">
    <property type="entry name" value="CATALYTIC REGION, PUTATIVE-RELATED"/>
    <property type="match status" value="1"/>
</dbReference>